<dbReference type="AlphaFoldDB" id="A0A0R2MQN9"/>
<evidence type="ECO:0000256" key="3">
    <source>
        <dbReference type="ARBA" id="ARBA00022691"/>
    </source>
</evidence>
<evidence type="ECO:0000256" key="5">
    <source>
        <dbReference type="ARBA" id="ARBA00023004"/>
    </source>
</evidence>
<dbReference type="PATRIC" id="fig|1293598.4.peg.2212"/>
<evidence type="ECO:0000256" key="6">
    <source>
        <dbReference type="ARBA" id="ARBA00023014"/>
    </source>
</evidence>
<keyword evidence="7" id="KW-0560">Oxidoreductase</keyword>
<dbReference type="Gene3D" id="3.20.20.70">
    <property type="entry name" value="Aldolase class I"/>
    <property type="match status" value="1"/>
</dbReference>
<evidence type="ECO:0000256" key="7">
    <source>
        <dbReference type="PIRNR" id="PIRNR000368"/>
    </source>
</evidence>
<comment type="caution">
    <text evidence="8">The sequence shown here is derived from an EMBL/GenBank/DDBJ whole genome shotgun (WGS) entry which is preliminary data.</text>
</comment>
<dbReference type="PIRSF" id="PIRSF000368">
    <property type="entry name" value="NrdG"/>
    <property type="match status" value="1"/>
</dbReference>
<keyword evidence="5" id="KW-0408">Iron</keyword>
<dbReference type="EC" id="1.97.1.-" evidence="7"/>
<dbReference type="SFLD" id="SFLDF00299">
    <property type="entry name" value="anaerobic_ribonucleoside-triph"/>
    <property type="match status" value="1"/>
</dbReference>
<proteinExistence type="inferred from homology"/>
<name>A0A0R2MQN9_9LACO</name>
<dbReference type="SFLD" id="SFLDG01063">
    <property type="entry name" value="activating_enzymes__group_1"/>
    <property type="match status" value="1"/>
</dbReference>
<dbReference type="InterPro" id="IPR012837">
    <property type="entry name" value="NrdG"/>
</dbReference>
<evidence type="ECO:0000313" key="9">
    <source>
        <dbReference type="Proteomes" id="UP000050969"/>
    </source>
</evidence>
<dbReference type="InterPro" id="IPR034457">
    <property type="entry name" value="Organic_radical-activating"/>
</dbReference>
<dbReference type="SFLD" id="SFLDS00029">
    <property type="entry name" value="Radical_SAM"/>
    <property type="match status" value="1"/>
</dbReference>
<dbReference type="PANTHER" id="PTHR30352">
    <property type="entry name" value="PYRUVATE FORMATE-LYASE-ACTIVATING ENZYME"/>
    <property type="match status" value="1"/>
</dbReference>
<keyword evidence="3" id="KW-0949">S-adenosyl-L-methionine</keyword>
<dbReference type="STRING" id="1293598.IV56_GL002118"/>
<keyword evidence="9" id="KW-1185">Reference proteome</keyword>
<dbReference type="PANTHER" id="PTHR30352:SF2">
    <property type="entry name" value="ANAEROBIC RIBONUCLEOSIDE-TRIPHOSPHATE REDUCTASE-ACTIVATING PROTEIN"/>
    <property type="match status" value="1"/>
</dbReference>
<dbReference type="InterPro" id="IPR013785">
    <property type="entry name" value="Aldolase_TIM"/>
</dbReference>
<dbReference type="NCBIfam" id="TIGR02491">
    <property type="entry name" value="NrdG"/>
    <property type="match status" value="1"/>
</dbReference>
<protein>
    <recommendedName>
        <fullName evidence="7">Anaerobic ribonucleoside-triphosphate reductase-activating protein</fullName>
        <ecNumber evidence="7">1.97.1.-</ecNumber>
    </recommendedName>
</protein>
<comment type="function">
    <text evidence="7">Activation of anaerobic ribonucleoside-triphosphate reductase under anaerobic conditions by generation of an organic free radical, using S-adenosylmethionine and reduced flavodoxin as cosubstrates to produce 5'-deoxy-adenosine.</text>
</comment>
<dbReference type="GO" id="GO:0051539">
    <property type="term" value="F:4 iron, 4 sulfur cluster binding"/>
    <property type="evidence" value="ECO:0007669"/>
    <property type="project" value="UniProtKB-KW"/>
</dbReference>
<dbReference type="SUPFAM" id="SSF102114">
    <property type="entry name" value="Radical SAM enzymes"/>
    <property type="match status" value="1"/>
</dbReference>
<evidence type="ECO:0000256" key="4">
    <source>
        <dbReference type="ARBA" id="ARBA00022723"/>
    </source>
</evidence>
<reference evidence="8 9" key="1">
    <citation type="journal article" date="2015" name="Genome Announc.">
        <title>Expanding the biotechnology potential of lactobacilli through comparative genomics of 213 strains and associated genera.</title>
        <authorList>
            <person name="Sun Z."/>
            <person name="Harris H.M."/>
            <person name="McCann A."/>
            <person name="Guo C."/>
            <person name="Argimon S."/>
            <person name="Zhang W."/>
            <person name="Yang X."/>
            <person name="Jeffery I.B."/>
            <person name="Cooney J.C."/>
            <person name="Kagawa T.F."/>
            <person name="Liu W."/>
            <person name="Song Y."/>
            <person name="Salvetti E."/>
            <person name="Wrobel A."/>
            <person name="Rasinkangas P."/>
            <person name="Parkhill J."/>
            <person name="Rea M.C."/>
            <person name="O'Sullivan O."/>
            <person name="Ritari J."/>
            <person name="Douillard F.P."/>
            <person name="Paul Ross R."/>
            <person name="Yang R."/>
            <person name="Briner A.E."/>
            <person name="Felis G.E."/>
            <person name="de Vos W.M."/>
            <person name="Barrangou R."/>
            <person name="Klaenhammer T.R."/>
            <person name="Caufield P.W."/>
            <person name="Cui Y."/>
            <person name="Zhang H."/>
            <person name="O'Toole P.W."/>
        </authorList>
    </citation>
    <scope>NUCLEOTIDE SEQUENCE [LARGE SCALE GENOMIC DNA]</scope>
    <source>
        <strain evidence="8 9">DSM 24301</strain>
    </source>
</reference>
<dbReference type="GO" id="GO:0046872">
    <property type="term" value="F:metal ion binding"/>
    <property type="evidence" value="ECO:0007669"/>
    <property type="project" value="UniProtKB-KW"/>
</dbReference>
<dbReference type="InterPro" id="IPR007197">
    <property type="entry name" value="rSAM"/>
</dbReference>
<dbReference type="GO" id="GO:0043365">
    <property type="term" value="F:[formate-C-acetyltransferase]-activating enzyme activity"/>
    <property type="evidence" value="ECO:0007669"/>
    <property type="project" value="InterPro"/>
</dbReference>
<sequence length="198" mass="22525">MHISAKELSARLPKNPAPKEWLAPDLSQDYVADIKYHDAVDGPGYRVAVYLSGCRFQCPGCYNQAVQSFRYGRPFTDQDFEEIMAALAEPYYQGLTLLGGEPFLNTRIALRLAKAVRERYPDKNIWSWSGYTYEELLQDSADKLELLDTIDVLVDGRFLEAEKDLTLSFRGSRNQRLVDVPASQQAGSVQLFDAWYVK</sequence>
<dbReference type="GO" id="GO:0004748">
    <property type="term" value="F:ribonucleoside-diphosphate reductase activity, thioredoxin disulfide as acceptor"/>
    <property type="evidence" value="ECO:0007669"/>
    <property type="project" value="TreeGrafter"/>
</dbReference>
<accession>A0A0R2MQN9</accession>
<organism evidence="8 9">
    <name type="scientific">Lacticaseibacillus saniviri JCM 17471 = DSM 24301</name>
    <dbReference type="NCBI Taxonomy" id="1293598"/>
    <lineage>
        <taxon>Bacteria</taxon>
        <taxon>Bacillati</taxon>
        <taxon>Bacillota</taxon>
        <taxon>Bacilli</taxon>
        <taxon>Lactobacillales</taxon>
        <taxon>Lactobacillaceae</taxon>
        <taxon>Lacticaseibacillus</taxon>
    </lineage>
</organism>
<gene>
    <name evidence="8" type="ORF">IV56_GL002118</name>
</gene>
<keyword evidence="6" id="KW-0411">Iron-sulfur</keyword>
<evidence type="ECO:0000256" key="1">
    <source>
        <dbReference type="ARBA" id="ARBA00001966"/>
    </source>
</evidence>
<dbReference type="InterPro" id="IPR058240">
    <property type="entry name" value="rSAM_sf"/>
</dbReference>
<dbReference type="Proteomes" id="UP000050969">
    <property type="component" value="Unassembled WGS sequence"/>
</dbReference>
<evidence type="ECO:0000313" key="8">
    <source>
        <dbReference type="EMBL" id="KRO15927.1"/>
    </source>
</evidence>
<dbReference type="CDD" id="cd01335">
    <property type="entry name" value="Radical_SAM"/>
    <property type="match status" value="1"/>
</dbReference>
<dbReference type="Pfam" id="PF13353">
    <property type="entry name" value="Fer4_12"/>
    <property type="match status" value="1"/>
</dbReference>
<dbReference type="EMBL" id="JQCE01000058">
    <property type="protein sequence ID" value="KRO15927.1"/>
    <property type="molecule type" value="Genomic_DNA"/>
</dbReference>
<dbReference type="RefSeq" id="WP_056993217.1">
    <property type="nucleotide sequence ID" value="NZ_JQCE01000058.1"/>
</dbReference>
<dbReference type="SFLD" id="SFLDG01066">
    <property type="entry name" value="organic_radical-activating_enz"/>
    <property type="match status" value="1"/>
</dbReference>
<comment type="similarity">
    <text evidence="7">Belongs to the organic radical-activating enzymes family.</text>
</comment>
<keyword evidence="4" id="KW-0479">Metal-binding</keyword>
<comment type="cofactor">
    <cofactor evidence="1">
        <name>[4Fe-4S] cluster</name>
        <dbReference type="ChEBI" id="CHEBI:49883"/>
    </cofactor>
</comment>
<keyword evidence="2" id="KW-0004">4Fe-4S</keyword>
<evidence type="ECO:0000256" key="2">
    <source>
        <dbReference type="ARBA" id="ARBA00022485"/>
    </source>
</evidence>